<dbReference type="Gene3D" id="3.40.50.300">
    <property type="entry name" value="P-loop containing nucleotide triphosphate hydrolases"/>
    <property type="match status" value="1"/>
</dbReference>
<comment type="caution">
    <text evidence="2">The sequence shown here is derived from an EMBL/GenBank/DDBJ whole genome shotgun (WGS) entry which is preliminary data.</text>
</comment>
<gene>
    <name evidence="2" type="primary">sbcC_1</name>
    <name evidence="2" type="ORF">NCTC9149_05466</name>
</gene>
<evidence type="ECO:0000259" key="1">
    <source>
        <dbReference type="Pfam" id="PF13476"/>
    </source>
</evidence>
<protein>
    <submittedName>
        <fullName evidence="2">Exonuclease SbcC</fullName>
    </submittedName>
</protein>
<evidence type="ECO:0000313" key="2">
    <source>
        <dbReference type="EMBL" id="STW08993.1"/>
    </source>
</evidence>
<dbReference type="GO" id="GO:0004527">
    <property type="term" value="F:exonuclease activity"/>
    <property type="evidence" value="ECO:0007669"/>
    <property type="project" value="UniProtKB-KW"/>
</dbReference>
<dbReference type="EMBL" id="UGMX01000002">
    <property type="protein sequence ID" value="STW08993.1"/>
    <property type="molecule type" value="Genomic_DNA"/>
</dbReference>
<dbReference type="SUPFAM" id="SSF52540">
    <property type="entry name" value="P-loop containing nucleoside triphosphate hydrolases"/>
    <property type="match status" value="1"/>
</dbReference>
<organism evidence="2 3">
    <name type="scientific">Klebsiella grimontii</name>
    <dbReference type="NCBI Taxonomy" id="2058152"/>
    <lineage>
        <taxon>Bacteria</taxon>
        <taxon>Pseudomonadati</taxon>
        <taxon>Pseudomonadota</taxon>
        <taxon>Gammaproteobacteria</taxon>
        <taxon>Enterobacterales</taxon>
        <taxon>Enterobacteriaceae</taxon>
        <taxon>Klebsiella/Raoultella group</taxon>
        <taxon>Klebsiella</taxon>
    </lineage>
</organism>
<dbReference type="GO" id="GO:0016887">
    <property type="term" value="F:ATP hydrolysis activity"/>
    <property type="evidence" value="ECO:0007669"/>
    <property type="project" value="InterPro"/>
</dbReference>
<accession>A0A7H4P978</accession>
<dbReference type="PANTHER" id="PTHR32114">
    <property type="entry name" value="ABC TRANSPORTER ABCH.3"/>
    <property type="match status" value="1"/>
</dbReference>
<keyword evidence="2" id="KW-0378">Hydrolase</keyword>
<dbReference type="AlphaFoldDB" id="A0A7H4P978"/>
<evidence type="ECO:0000313" key="3">
    <source>
        <dbReference type="Proteomes" id="UP000254571"/>
    </source>
</evidence>
<feature type="domain" description="Rad50/SbcC-type AAA" evidence="1">
    <location>
        <begin position="5"/>
        <end position="103"/>
    </location>
</feature>
<dbReference type="Pfam" id="PF13476">
    <property type="entry name" value="AAA_23"/>
    <property type="match status" value="1"/>
</dbReference>
<proteinExistence type="predicted"/>
<dbReference type="InterPro" id="IPR027417">
    <property type="entry name" value="P-loop_NTPase"/>
</dbReference>
<sequence>MKILSLRLKNLNSLKGEWKIDFSAEPFASNGLFAITGPTGAGKTTLLDAICLALYHETPRLSSVSQSQNDLMTRDTAECLAEVEFEVKGIAYRAFWSQKPGAKTSRTAIYRFRASSWRAARTAKSSPIRSKISWN</sequence>
<dbReference type="InterPro" id="IPR038729">
    <property type="entry name" value="Rad50/SbcC_AAA"/>
</dbReference>
<dbReference type="Proteomes" id="UP000254571">
    <property type="component" value="Unassembled WGS sequence"/>
</dbReference>
<name>A0A7H4P978_9ENTR</name>
<dbReference type="GO" id="GO:0006302">
    <property type="term" value="P:double-strand break repair"/>
    <property type="evidence" value="ECO:0007669"/>
    <property type="project" value="InterPro"/>
</dbReference>
<keyword evidence="2" id="KW-0540">Nuclease</keyword>
<dbReference type="PANTHER" id="PTHR32114:SF2">
    <property type="entry name" value="ABC TRANSPORTER ABCH.3"/>
    <property type="match status" value="1"/>
</dbReference>
<keyword evidence="2" id="KW-0269">Exonuclease</keyword>
<reference evidence="2 3" key="1">
    <citation type="submission" date="2018-06" db="EMBL/GenBank/DDBJ databases">
        <authorList>
            <consortium name="Pathogen Informatics"/>
            <person name="Doyle S."/>
        </authorList>
    </citation>
    <scope>NUCLEOTIDE SEQUENCE [LARGE SCALE GENOMIC DNA]</scope>
    <source>
        <strain evidence="2 3">NCTC9149</strain>
    </source>
</reference>